<dbReference type="NCBIfam" id="TIGR03375">
    <property type="entry name" value="type_I_sec_LssB"/>
    <property type="match status" value="1"/>
</dbReference>
<dbReference type="InterPro" id="IPR036640">
    <property type="entry name" value="ABC1_TM_sf"/>
</dbReference>
<name>A0ABP7TBU0_9SPHN</name>
<feature type="transmembrane region" description="Helical" evidence="7">
    <location>
        <begin position="418"/>
        <end position="443"/>
    </location>
</feature>
<dbReference type="InterPro" id="IPR003439">
    <property type="entry name" value="ABC_transporter-like_ATP-bd"/>
</dbReference>
<keyword evidence="12" id="KW-1185">Reference proteome</keyword>
<dbReference type="Gene3D" id="3.40.50.300">
    <property type="entry name" value="P-loop containing nucleotide triphosphate hydrolases"/>
    <property type="match status" value="1"/>
</dbReference>
<evidence type="ECO:0000256" key="7">
    <source>
        <dbReference type="SAM" id="Phobius"/>
    </source>
</evidence>
<feature type="domain" description="ABC transmembrane type-1" evidence="9">
    <location>
        <begin position="170"/>
        <end position="448"/>
    </location>
</feature>
<dbReference type="SUPFAM" id="SSF90123">
    <property type="entry name" value="ABC transporter transmembrane region"/>
    <property type="match status" value="1"/>
</dbReference>
<dbReference type="InterPro" id="IPR017871">
    <property type="entry name" value="ABC_transporter-like_CS"/>
</dbReference>
<dbReference type="InterPro" id="IPR027417">
    <property type="entry name" value="P-loop_NTPase"/>
</dbReference>
<feature type="transmembrane region" description="Helical" evidence="7">
    <location>
        <begin position="204"/>
        <end position="224"/>
    </location>
</feature>
<dbReference type="PROSITE" id="PS00211">
    <property type="entry name" value="ABC_TRANSPORTER_1"/>
    <property type="match status" value="1"/>
</dbReference>
<feature type="transmembrane region" description="Helical" evidence="7">
    <location>
        <begin position="388"/>
        <end position="412"/>
    </location>
</feature>
<keyword evidence="6 7" id="KW-0472">Membrane</keyword>
<dbReference type="InterPro" id="IPR011527">
    <property type="entry name" value="ABC1_TM_dom"/>
</dbReference>
<evidence type="ECO:0000313" key="12">
    <source>
        <dbReference type="Proteomes" id="UP001500235"/>
    </source>
</evidence>
<dbReference type="Gene3D" id="3.90.70.10">
    <property type="entry name" value="Cysteine proteinases"/>
    <property type="match status" value="1"/>
</dbReference>
<evidence type="ECO:0000313" key="11">
    <source>
        <dbReference type="EMBL" id="GAA4024031.1"/>
    </source>
</evidence>
<organism evidence="11 12">
    <name type="scientific">Sphingomonas swuensis</name>
    <dbReference type="NCBI Taxonomy" id="977800"/>
    <lineage>
        <taxon>Bacteria</taxon>
        <taxon>Pseudomonadati</taxon>
        <taxon>Pseudomonadota</taxon>
        <taxon>Alphaproteobacteria</taxon>
        <taxon>Sphingomonadales</taxon>
        <taxon>Sphingomonadaceae</taxon>
        <taxon>Sphingomonas</taxon>
    </lineage>
</organism>
<evidence type="ECO:0000256" key="5">
    <source>
        <dbReference type="ARBA" id="ARBA00022989"/>
    </source>
</evidence>
<feature type="transmembrane region" description="Helical" evidence="7">
    <location>
        <begin position="170"/>
        <end position="192"/>
    </location>
</feature>
<dbReference type="PROSITE" id="PS50893">
    <property type="entry name" value="ABC_TRANSPORTER_2"/>
    <property type="match status" value="1"/>
</dbReference>
<evidence type="ECO:0000259" key="10">
    <source>
        <dbReference type="PROSITE" id="PS50990"/>
    </source>
</evidence>
<feature type="transmembrane region" description="Helical" evidence="7">
    <location>
        <begin position="276"/>
        <end position="298"/>
    </location>
</feature>
<dbReference type="SMART" id="SM00382">
    <property type="entry name" value="AAA"/>
    <property type="match status" value="1"/>
</dbReference>
<evidence type="ECO:0000256" key="1">
    <source>
        <dbReference type="ARBA" id="ARBA00004651"/>
    </source>
</evidence>
<dbReference type="Gene3D" id="1.20.1560.10">
    <property type="entry name" value="ABC transporter type 1, transmembrane domain"/>
    <property type="match status" value="1"/>
</dbReference>
<evidence type="ECO:0000256" key="3">
    <source>
        <dbReference type="ARBA" id="ARBA00022741"/>
    </source>
</evidence>
<evidence type="ECO:0000259" key="8">
    <source>
        <dbReference type="PROSITE" id="PS50893"/>
    </source>
</evidence>
<dbReference type="PANTHER" id="PTHR24221:SF248">
    <property type="entry name" value="ABC TRANSPORTER TRANSMEMBRANE REGION"/>
    <property type="match status" value="1"/>
</dbReference>
<keyword evidence="2 7" id="KW-0812">Transmembrane</keyword>
<keyword evidence="4" id="KW-0067">ATP-binding</keyword>
<accession>A0ABP7TBU0</accession>
<keyword evidence="5 7" id="KW-1133">Transmembrane helix</keyword>
<dbReference type="InterPro" id="IPR017750">
    <property type="entry name" value="ATPase_T1SS"/>
</dbReference>
<comment type="subcellular location">
    <subcellularLocation>
        <location evidence="1">Cell membrane</location>
        <topology evidence="1">Multi-pass membrane protein</topology>
    </subcellularLocation>
</comment>
<evidence type="ECO:0000259" key="9">
    <source>
        <dbReference type="PROSITE" id="PS50929"/>
    </source>
</evidence>
<evidence type="ECO:0000256" key="6">
    <source>
        <dbReference type="ARBA" id="ARBA00023136"/>
    </source>
</evidence>
<dbReference type="InterPro" id="IPR039421">
    <property type="entry name" value="Type_1_exporter"/>
</dbReference>
<dbReference type="Proteomes" id="UP001500235">
    <property type="component" value="Unassembled WGS sequence"/>
</dbReference>
<evidence type="ECO:0000256" key="4">
    <source>
        <dbReference type="ARBA" id="ARBA00022840"/>
    </source>
</evidence>
<sequence length="722" mass="78502">MLSFVNLVESSSSEALDPVLDCLAYLARAAERPSSPVLLRAGLALDSRGLLPFHQVEPALEQVGMRGFPLTRPLKGWPTAKLPAILELEDGRAIVLKELNGRDALVYVPGAAEPMWVQSGEIEPLFTGRAVQVEADPTQERAGERPWDKAKRVHWFWSEVNKVRGELRPVLLAALVVNLLAFAVPLFTMHVYDRVIPNKAIPTLWVLALGVLLALGLDFMLRLARSQLIDEVGRSLDAKLSQKLFEKIMNIPLAERAGSTGAMARRVSEYEMVRDFFASTTVVLAVDMIFLFLFLGLITVLAGWLVLVPLVGITLMLIAGMSLQRGMNQAALDAQADSSLQHSVLVESISGLETLKAQRAEGQMLGRWRRLSDMTAATQEKMRRLTAVAVNLASLSQQVISIGLLIGGFYLFNAGEMSMGAIIAIVMLAGRALSPVGQFAFLITRGKQAFTTLDSLQRMMESGDERVSAARSIVPEIRSGHIALEHVGFRYPTAARDSLSDVNLTIRPGEKIGIIGRVASGKSTLGRLLCGLYAPTEGVLTVDGLDSRQYHPHQLRDAFRFVGQDAELFSGSVKDNLLLGGARATDEQLIDAVRRSGADIFLSRDAAGFDLPVGERGALLSGGQRALLVLARALVSDSRMLFLDEPTGAMDSQTENYFIDKLRTALSPEQTLIVATHRHQMLAIVDRLLVIDNGRIIADGPTDAVLGRLREAAAAEQRGAQA</sequence>
<dbReference type="Pfam" id="PF00664">
    <property type="entry name" value="ABC_membrane"/>
    <property type="match status" value="1"/>
</dbReference>
<reference evidence="12" key="1">
    <citation type="journal article" date="2019" name="Int. J. Syst. Evol. Microbiol.">
        <title>The Global Catalogue of Microorganisms (GCM) 10K type strain sequencing project: providing services to taxonomists for standard genome sequencing and annotation.</title>
        <authorList>
            <consortium name="The Broad Institute Genomics Platform"/>
            <consortium name="The Broad Institute Genome Sequencing Center for Infectious Disease"/>
            <person name="Wu L."/>
            <person name="Ma J."/>
        </authorList>
    </citation>
    <scope>NUCLEOTIDE SEQUENCE [LARGE SCALE GENOMIC DNA]</scope>
    <source>
        <strain evidence="12">JCM 17563</strain>
    </source>
</reference>
<gene>
    <name evidence="11" type="ORF">GCM10022280_26060</name>
</gene>
<dbReference type="EMBL" id="BAABBQ010000001">
    <property type="protein sequence ID" value="GAA4024031.1"/>
    <property type="molecule type" value="Genomic_DNA"/>
</dbReference>
<proteinExistence type="predicted"/>
<dbReference type="PROSITE" id="PS50990">
    <property type="entry name" value="PEPTIDASE_C39"/>
    <property type="match status" value="1"/>
</dbReference>
<comment type="caution">
    <text evidence="11">The sequence shown here is derived from an EMBL/GenBank/DDBJ whole genome shotgun (WGS) entry which is preliminary data.</text>
</comment>
<dbReference type="PROSITE" id="PS50929">
    <property type="entry name" value="ABC_TM1F"/>
    <property type="match status" value="1"/>
</dbReference>
<protein>
    <submittedName>
        <fullName evidence="11">Type I secretion system permease/ATPase</fullName>
    </submittedName>
</protein>
<keyword evidence="3" id="KW-0547">Nucleotide-binding</keyword>
<dbReference type="Pfam" id="PF00005">
    <property type="entry name" value="ABC_tran"/>
    <property type="match status" value="1"/>
</dbReference>
<feature type="domain" description="ABC transporter" evidence="8">
    <location>
        <begin position="482"/>
        <end position="718"/>
    </location>
</feature>
<feature type="domain" description="Peptidase C39" evidence="10">
    <location>
        <begin position="12"/>
        <end position="133"/>
    </location>
</feature>
<feature type="transmembrane region" description="Helical" evidence="7">
    <location>
        <begin position="304"/>
        <end position="323"/>
    </location>
</feature>
<dbReference type="InterPro" id="IPR003593">
    <property type="entry name" value="AAA+_ATPase"/>
</dbReference>
<dbReference type="CDD" id="cd18587">
    <property type="entry name" value="ABC_6TM_LapB_like"/>
    <property type="match status" value="1"/>
</dbReference>
<dbReference type="InterPro" id="IPR005074">
    <property type="entry name" value="Peptidase_C39"/>
</dbReference>
<evidence type="ECO:0000256" key="2">
    <source>
        <dbReference type="ARBA" id="ARBA00022692"/>
    </source>
</evidence>
<dbReference type="SUPFAM" id="SSF52540">
    <property type="entry name" value="P-loop containing nucleoside triphosphate hydrolases"/>
    <property type="match status" value="1"/>
</dbReference>
<dbReference type="PANTHER" id="PTHR24221">
    <property type="entry name" value="ATP-BINDING CASSETTE SUB-FAMILY B"/>
    <property type="match status" value="1"/>
</dbReference>